<organism evidence="3 4">
    <name type="scientific">Phocaeicola plebeius</name>
    <dbReference type="NCBI Taxonomy" id="310297"/>
    <lineage>
        <taxon>Bacteria</taxon>
        <taxon>Pseudomonadati</taxon>
        <taxon>Bacteroidota</taxon>
        <taxon>Bacteroidia</taxon>
        <taxon>Bacteroidales</taxon>
        <taxon>Bacteroidaceae</taxon>
        <taxon>Phocaeicola</taxon>
    </lineage>
</organism>
<dbReference type="SMART" id="SM00850">
    <property type="entry name" value="LytTR"/>
    <property type="match status" value="1"/>
</dbReference>
<gene>
    <name evidence="3" type="ORF">DW035_06175</name>
    <name evidence="2" type="ORF">DW204_11000</name>
</gene>
<dbReference type="InterPro" id="IPR046947">
    <property type="entry name" value="LytR-like"/>
</dbReference>
<dbReference type="InterPro" id="IPR007492">
    <property type="entry name" value="LytTR_DNA-bd_dom"/>
</dbReference>
<proteinExistence type="predicted"/>
<dbReference type="RefSeq" id="WP_118244051.1">
    <property type="nucleotide sequence ID" value="NZ_DBFVRS010000016.1"/>
</dbReference>
<protein>
    <submittedName>
        <fullName evidence="3">LytTR family transcriptional regulator</fullName>
    </submittedName>
</protein>
<dbReference type="Proteomes" id="UP000284998">
    <property type="component" value="Unassembled WGS sequence"/>
</dbReference>
<sequence length="159" mass="18592">MKQLNSEIVIILPSEMKDCPVRVVRGADLEELPIRSNLNSHVKQDTLVWYQNGYVHLTLDEIMWIKASSSYCHLYATCNRKFTLSYPLARIEERLPGDTFIRIHRSYLINIRHVKGLSGRSFLIGNQVLKISDEYRKKVFERFIFLGVRDNQGFTENDT</sequence>
<dbReference type="EMBL" id="QRJS01000028">
    <property type="protein sequence ID" value="RHH42845.1"/>
    <property type="molecule type" value="Genomic_DNA"/>
</dbReference>
<dbReference type="PANTHER" id="PTHR37299:SF1">
    <property type="entry name" value="STAGE 0 SPORULATION PROTEIN A HOMOLOG"/>
    <property type="match status" value="1"/>
</dbReference>
<dbReference type="PROSITE" id="PS50930">
    <property type="entry name" value="HTH_LYTTR"/>
    <property type="match status" value="1"/>
</dbReference>
<comment type="caution">
    <text evidence="3">The sequence shown here is derived from an EMBL/GenBank/DDBJ whole genome shotgun (WGS) entry which is preliminary data.</text>
</comment>
<dbReference type="EMBL" id="QROI01000008">
    <property type="protein sequence ID" value="RHL15934.1"/>
    <property type="molecule type" value="Genomic_DNA"/>
</dbReference>
<evidence type="ECO:0000313" key="5">
    <source>
        <dbReference type="Proteomes" id="UP000284998"/>
    </source>
</evidence>
<dbReference type="Proteomes" id="UP000284916">
    <property type="component" value="Unassembled WGS sequence"/>
</dbReference>
<name>A0A415J6N6_9BACT</name>
<evidence type="ECO:0000259" key="1">
    <source>
        <dbReference type="PROSITE" id="PS50930"/>
    </source>
</evidence>
<reference evidence="4 5" key="1">
    <citation type="submission" date="2018-08" db="EMBL/GenBank/DDBJ databases">
        <title>A genome reference for cultivated species of the human gut microbiota.</title>
        <authorList>
            <person name="Zou Y."/>
            <person name="Xue W."/>
            <person name="Luo G."/>
        </authorList>
    </citation>
    <scope>NUCLEOTIDE SEQUENCE [LARGE SCALE GENOMIC DNA]</scope>
    <source>
        <strain evidence="3 4">AF39-11</strain>
        <strain evidence="2 5">AM17-44</strain>
    </source>
</reference>
<evidence type="ECO:0000313" key="2">
    <source>
        <dbReference type="EMBL" id="RHH42845.1"/>
    </source>
</evidence>
<accession>A0A415J6N6</accession>
<dbReference type="GO" id="GO:0003677">
    <property type="term" value="F:DNA binding"/>
    <property type="evidence" value="ECO:0007669"/>
    <property type="project" value="InterPro"/>
</dbReference>
<dbReference type="AlphaFoldDB" id="A0A415J6N6"/>
<dbReference type="PANTHER" id="PTHR37299">
    <property type="entry name" value="TRANSCRIPTIONAL REGULATOR-RELATED"/>
    <property type="match status" value="1"/>
</dbReference>
<dbReference type="Gene3D" id="2.40.50.1020">
    <property type="entry name" value="LytTr DNA-binding domain"/>
    <property type="match status" value="1"/>
</dbReference>
<evidence type="ECO:0000313" key="4">
    <source>
        <dbReference type="Proteomes" id="UP000284916"/>
    </source>
</evidence>
<dbReference type="GO" id="GO:0000156">
    <property type="term" value="F:phosphorelay response regulator activity"/>
    <property type="evidence" value="ECO:0007669"/>
    <property type="project" value="InterPro"/>
</dbReference>
<evidence type="ECO:0000313" key="3">
    <source>
        <dbReference type="EMBL" id="RHL15934.1"/>
    </source>
</evidence>
<dbReference type="Pfam" id="PF04397">
    <property type="entry name" value="LytTR"/>
    <property type="match status" value="1"/>
</dbReference>
<feature type="domain" description="HTH LytTR-type" evidence="1">
    <location>
        <begin position="59"/>
        <end position="145"/>
    </location>
</feature>